<dbReference type="InterPro" id="IPR036390">
    <property type="entry name" value="WH_DNA-bd_sf"/>
</dbReference>
<reference evidence="2" key="1">
    <citation type="submission" date="2022-07" db="EMBL/GenBank/DDBJ databases">
        <title>Description and genome-wide analysis of Profundicola chukchiensis gen. nov., sp. nov., marine bacteria isolated from bottom sediments of the Chukchi Sea.</title>
        <authorList>
            <person name="Romanenko L."/>
            <person name="Otstavnykh N."/>
            <person name="Kurilenko V."/>
            <person name="Eremeev V."/>
            <person name="Velansky P."/>
            <person name="Mikhailov V."/>
            <person name="Isaeva M."/>
        </authorList>
    </citation>
    <scope>NUCLEOTIDE SEQUENCE</scope>
    <source>
        <strain evidence="2">KMM 9713</strain>
    </source>
</reference>
<dbReference type="Gene3D" id="1.10.10.10">
    <property type="entry name" value="Winged helix-like DNA-binding domain superfamily/Winged helix DNA-binding domain"/>
    <property type="match status" value="1"/>
</dbReference>
<dbReference type="AlphaFoldDB" id="A0A9X4MXW3"/>
<dbReference type="Gene3D" id="3.90.79.10">
    <property type="entry name" value="Nucleoside Triphosphate Pyrophosphohydrolase"/>
    <property type="match status" value="1"/>
</dbReference>
<dbReference type="Pfam" id="PF00293">
    <property type="entry name" value="NUDIX"/>
    <property type="match status" value="1"/>
</dbReference>
<name>A0A9X4MXW3_9FLAO</name>
<evidence type="ECO:0000313" key="3">
    <source>
        <dbReference type="Proteomes" id="UP001152599"/>
    </source>
</evidence>
<comment type="caution">
    <text evidence="2">The sequence shown here is derived from an EMBL/GenBank/DDBJ whole genome shotgun (WGS) entry which is preliminary data.</text>
</comment>
<dbReference type="InterPro" id="IPR054105">
    <property type="entry name" value="WHD_NrtR"/>
</dbReference>
<dbReference type="InterPro" id="IPR015797">
    <property type="entry name" value="NUDIX_hydrolase-like_dom_sf"/>
</dbReference>
<organism evidence="2 3">
    <name type="scientific">Profundicola chukchiensis</name>
    <dbReference type="NCBI Taxonomy" id="2961959"/>
    <lineage>
        <taxon>Bacteria</taxon>
        <taxon>Pseudomonadati</taxon>
        <taxon>Bacteroidota</taxon>
        <taxon>Flavobacteriia</taxon>
        <taxon>Flavobacteriales</taxon>
        <taxon>Weeksellaceae</taxon>
        <taxon>Profundicola</taxon>
    </lineage>
</organism>
<dbReference type="PROSITE" id="PS51462">
    <property type="entry name" value="NUDIX"/>
    <property type="match status" value="1"/>
</dbReference>
<gene>
    <name evidence="2" type="ORF">NMK71_06775</name>
</gene>
<dbReference type="Pfam" id="PF21906">
    <property type="entry name" value="WHD_NrtR"/>
    <property type="match status" value="1"/>
</dbReference>
<accession>A0A9X4MXW3</accession>
<protein>
    <submittedName>
        <fullName evidence="2">NUDIX domain-containing protein</fullName>
    </submittedName>
</protein>
<dbReference type="Proteomes" id="UP001152599">
    <property type="component" value="Unassembled WGS sequence"/>
</dbReference>
<proteinExistence type="predicted"/>
<dbReference type="InterPro" id="IPR036388">
    <property type="entry name" value="WH-like_DNA-bd_sf"/>
</dbReference>
<dbReference type="EMBL" id="JANCMU010000003">
    <property type="protein sequence ID" value="MDG4946113.1"/>
    <property type="molecule type" value="Genomic_DNA"/>
</dbReference>
<dbReference type="RefSeq" id="WP_304420611.1">
    <property type="nucleotide sequence ID" value="NZ_JANCMU010000003.1"/>
</dbReference>
<dbReference type="SUPFAM" id="SSF55811">
    <property type="entry name" value="Nudix"/>
    <property type="match status" value="1"/>
</dbReference>
<evidence type="ECO:0000259" key="1">
    <source>
        <dbReference type="PROSITE" id="PS51462"/>
    </source>
</evidence>
<dbReference type="InterPro" id="IPR000086">
    <property type="entry name" value="NUDIX_hydrolase_dom"/>
</dbReference>
<dbReference type="SUPFAM" id="SSF46785">
    <property type="entry name" value="Winged helix' DNA-binding domain"/>
    <property type="match status" value="1"/>
</dbReference>
<evidence type="ECO:0000313" key="2">
    <source>
        <dbReference type="EMBL" id="MDG4946113.1"/>
    </source>
</evidence>
<sequence length="238" mass="27605">MQRPITVSERNFLNISVDCVVFGFDDNQLKVLLIEQDKLSETHIPMSALPGDHVYIGEDLDEAANRVLKELTGIQGLYLKQFHAFGNPDRTKGEKDSQWLRQVRKDPDAHIVTIGYYSLVRMEDFNPVASSFAKNTDWVDVNDIPDLAFDHNEILDYALEHLRADTENNHISFELLPKKFTLGQLQQLHELILDKKLDKRNFRKSIKKLDELIPLNEKQTGVYHKPAQLYSFERNEDK</sequence>
<dbReference type="PANTHER" id="PTHR43736">
    <property type="entry name" value="ADP-RIBOSE PYROPHOSPHATASE"/>
    <property type="match status" value="1"/>
</dbReference>
<dbReference type="CDD" id="cd18873">
    <property type="entry name" value="NUDIX_NadM_like"/>
    <property type="match status" value="1"/>
</dbReference>
<keyword evidence="3" id="KW-1185">Reference proteome</keyword>
<feature type="domain" description="Nudix hydrolase" evidence="1">
    <location>
        <begin position="12"/>
        <end position="162"/>
    </location>
</feature>
<dbReference type="PANTHER" id="PTHR43736:SF4">
    <property type="entry name" value="SLR1690 PROTEIN"/>
    <property type="match status" value="1"/>
</dbReference>